<feature type="region of interest" description="Disordered" evidence="2">
    <location>
        <begin position="146"/>
        <end position="165"/>
    </location>
</feature>
<feature type="coiled-coil region" evidence="1">
    <location>
        <begin position="324"/>
        <end position="351"/>
    </location>
</feature>
<evidence type="ECO:0000313" key="4">
    <source>
        <dbReference type="Proteomes" id="UP001519460"/>
    </source>
</evidence>
<feature type="compositionally biased region" description="Low complexity" evidence="2">
    <location>
        <begin position="744"/>
        <end position="758"/>
    </location>
</feature>
<evidence type="ECO:0000256" key="2">
    <source>
        <dbReference type="SAM" id="MobiDB-lite"/>
    </source>
</evidence>
<feature type="region of interest" description="Disordered" evidence="2">
    <location>
        <begin position="175"/>
        <end position="304"/>
    </location>
</feature>
<proteinExistence type="predicted"/>
<feature type="compositionally biased region" description="Low complexity" evidence="2">
    <location>
        <begin position="439"/>
        <end position="454"/>
    </location>
</feature>
<evidence type="ECO:0000256" key="1">
    <source>
        <dbReference type="SAM" id="Coils"/>
    </source>
</evidence>
<dbReference type="AlphaFoldDB" id="A0ABD0K3T7"/>
<keyword evidence="1" id="KW-0175">Coiled coil</keyword>
<dbReference type="CDD" id="cd00229">
    <property type="entry name" value="SGNH_hydrolase"/>
    <property type="match status" value="1"/>
</dbReference>
<name>A0ABD0K3T7_9CAEN</name>
<evidence type="ECO:0000313" key="3">
    <source>
        <dbReference type="EMBL" id="KAK7481924.1"/>
    </source>
</evidence>
<keyword evidence="4" id="KW-1185">Reference proteome</keyword>
<gene>
    <name evidence="3" type="ORF">BaRGS_00026832</name>
</gene>
<feature type="compositionally biased region" description="Pro residues" evidence="2">
    <location>
        <begin position="211"/>
        <end position="222"/>
    </location>
</feature>
<dbReference type="EMBL" id="JACVVK020000254">
    <property type="protein sequence ID" value="KAK7481924.1"/>
    <property type="molecule type" value="Genomic_DNA"/>
</dbReference>
<feature type="compositionally biased region" description="Basic and acidic residues" evidence="2">
    <location>
        <begin position="512"/>
        <end position="526"/>
    </location>
</feature>
<dbReference type="Proteomes" id="UP001519460">
    <property type="component" value="Unassembled WGS sequence"/>
</dbReference>
<feature type="compositionally biased region" description="Low complexity" evidence="2">
    <location>
        <begin position="468"/>
        <end position="479"/>
    </location>
</feature>
<dbReference type="Gene3D" id="3.40.50.1110">
    <property type="entry name" value="SGNH hydrolase"/>
    <property type="match status" value="1"/>
</dbReference>
<feature type="compositionally biased region" description="Polar residues" evidence="2">
    <location>
        <begin position="276"/>
        <end position="297"/>
    </location>
</feature>
<feature type="region of interest" description="Disordered" evidence="2">
    <location>
        <begin position="502"/>
        <end position="539"/>
    </location>
</feature>
<feature type="region of interest" description="Disordered" evidence="2">
    <location>
        <begin position="718"/>
        <end position="868"/>
    </location>
</feature>
<comment type="caution">
    <text evidence="3">The sequence shown here is derived from an EMBL/GenBank/DDBJ whole genome shotgun (WGS) entry which is preliminary data.</text>
</comment>
<feature type="compositionally biased region" description="Polar residues" evidence="2">
    <location>
        <begin position="777"/>
        <end position="812"/>
    </location>
</feature>
<protein>
    <recommendedName>
        <fullName evidence="5">SGNH hydrolase-type esterase domain-containing protein</fullName>
    </recommendedName>
</protein>
<sequence length="884" mass="98229">MPVTRSTTARCGATLEEIVGTRCPIQKHFHTQYNRVNNWRKVLYDRYIEKCLPCGITATWRDNDKHHQQVQAPVSPPHPPELHHTIVQIWHKTSKLITITIFYTTHLIRAEGHGSQKWIDEEFEELKETIEEMQAVEMLSLPSTNTELNSNLPAPPPVPSLNSDNLNLIGQLTISDASEDSSESETYSENQSDRGSSEPERRPRDSDTDPLPDPQLFPPPGEHPAIPSTRGDNPLSATEQPEDTNSDGPYISDLSPDQDTPHPVLPNTDDKHHATEVNTTANSASHNAEGNANQQSPTPLPVTEGMPQLILTMQQQLADSVNVINTLQTELNKVRTELSSVKHECAKLRQEQQRVTSLVLDCEVKTKNVVKAAEIDLRDTLQTTTATLTKDHNTLADKVSQLTSCKNGHGDKLRDLQKQIDNLVMSERTTTDKKRDESSSPPTSRDNDNPSSSPSPTPSTHEITAMEPFSRPTSPTPSSVQEADDETFVKVPVRNRYDALTRLNGEENLASDAEKKKSEVDKRQNKSTENANHKQRPTPLERLMRMKIRSEATSLLIGDSVTQYVDKKRVSVGGAVVQNMSVSGLSIEHLLKWLSTLPPTPNIARVTVHVGINSCRNGPITKQTWLKLLNLLRTVFPQAILIMSSIVPPGGLHPLSKPAFTSNQSLKSACQQEQTIYIDNVPTFLASSGAPKQILYYDKLHPSDRGVRSLEWNIRNAGRPRASSNEDRLSSHQGQGDGPRQYRRPGSSQQNQRQGSQPYHDHHGPAAPSTYGRHNPATHQNVLQRPPLSQQAALQQRPQPSQQIHLLQQSDRSPPCPDRGHAGPPLISDTDYPRLQPQRPLHAPIIPPAAAGPSRGWEQQGPPNTSDPLQALRMIAQLMQPFFQ</sequence>
<feature type="compositionally biased region" description="Basic and acidic residues" evidence="2">
    <location>
        <begin position="191"/>
        <end position="207"/>
    </location>
</feature>
<evidence type="ECO:0008006" key="5">
    <source>
        <dbReference type="Google" id="ProtNLM"/>
    </source>
</evidence>
<dbReference type="InterPro" id="IPR036514">
    <property type="entry name" value="SGNH_hydro_sf"/>
</dbReference>
<accession>A0ABD0K3T7</accession>
<feature type="region of interest" description="Disordered" evidence="2">
    <location>
        <begin position="423"/>
        <end position="489"/>
    </location>
</feature>
<feature type="compositionally biased region" description="Basic and acidic residues" evidence="2">
    <location>
        <begin position="429"/>
        <end position="438"/>
    </location>
</feature>
<dbReference type="SUPFAM" id="SSF52266">
    <property type="entry name" value="SGNH hydrolase"/>
    <property type="match status" value="1"/>
</dbReference>
<reference evidence="3 4" key="1">
    <citation type="journal article" date="2023" name="Sci. Data">
        <title>Genome assembly of the Korean intertidal mud-creeper Batillaria attramentaria.</title>
        <authorList>
            <person name="Patra A.K."/>
            <person name="Ho P.T."/>
            <person name="Jun S."/>
            <person name="Lee S.J."/>
            <person name="Kim Y."/>
            <person name="Won Y.J."/>
        </authorList>
    </citation>
    <scope>NUCLEOTIDE SEQUENCE [LARGE SCALE GENOMIC DNA]</scope>
    <source>
        <strain evidence="3">Wonlab-2016</strain>
    </source>
</reference>
<organism evidence="3 4">
    <name type="scientific">Batillaria attramentaria</name>
    <dbReference type="NCBI Taxonomy" id="370345"/>
    <lineage>
        <taxon>Eukaryota</taxon>
        <taxon>Metazoa</taxon>
        <taxon>Spiralia</taxon>
        <taxon>Lophotrochozoa</taxon>
        <taxon>Mollusca</taxon>
        <taxon>Gastropoda</taxon>
        <taxon>Caenogastropoda</taxon>
        <taxon>Sorbeoconcha</taxon>
        <taxon>Cerithioidea</taxon>
        <taxon>Batillariidae</taxon>
        <taxon>Batillaria</taxon>
    </lineage>
</organism>